<evidence type="ECO:0000313" key="1">
    <source>
        <dbReference type="EMBL" id="KKU61945.1"/>
    </source>
</evidence>
<organism evidence="1 2">
    <name type="scientific">Candidatus Beckwithbacteria bacterium GW2011_GWB1_47_15</name>
    <dbReference type="NCBI Taxonomy" id="1618371"/>
    <lineage>
        <taxon>Bacteria</taxon>
        <taxon>Candidatus Beckwithiibacteriota</taxon>
    </lineage>
</organism>
<accession>A0A0G1UW58</accession>
<dbReference type="EMBL" id="LCNT01000001">
    <property type="protein sequence ID" value="KKU61945.1"/>
    <property type="molecule type" value="Genomic_DNA"/>
</dbReference>
<comment type="caution">
    <text evidence="1">The sequence shown here is derived from an EMBL/GenBank/DDBJ whole genome shotgun (WGS) entry which is preliminary data.</text>
</comment>
<protein>
    <submittedName>
        <fullName evidence="1">Uncharacterized protein</fullName>
    </submittedName>
</protein>
<name>A0A0G1UW58_9BACT</name>
<dbReference type="Proteomes" id="UP000033860">
    <property type="component" value="Unassembled WGS sequence"/>
</dbReference>
<proteinExistence type="predicted"/>
<gene>
    <name evidence="1" type="ORF">UX85_C0001G0159</name>
</gene>
<dbReference type="AlphaFoldDB" id="A0A0G1UW58"/>
<sequence>MTKQALLEKLEVKVGKTLRFINEVLFPRNDVNRDILDKYKVVLNNYLKSKNIDTLHQLKDLHYRPTPEGSQTDYTEGTGLAFDGKHTTLSDLLMEIEDLIVIIRKN</sequence>
<reference evidence="1 2" key="1">
    <citation type="journal article" date="2015" name="Nature">
        <title>rRNA introns, odd ribosomes, and small enigmatic genomes across a large radiation of phyla.</title>
        <authorList>
            <person name="Brown C.T."/>
            <person name="Hug L.A."/>
            <person name="Thomas B.C."/>
            <person name="Sharon I."/>
            <person name="Castelle C.J."/>
            <person name="Singh A."/>
            <person name="Wilkins M.J."/>
            <person name="Williams K.H."/>
            <person name="Banfield J.F."/>
        </authorList>
    </citation>
    <scope>NUCLEOTIDE SEQUENCE [LARGE SCALE GENOMIC DNA]</scope>
</reference>
<evidence type="ECO:0000313" key="2">
    <source>
        <dbReference type="Proteomes" id="UP000033860"/>
    </source>
</evidence>